<organism evidence="1 2">
    <name type="scientific">Ichthyophthirius multifiliis</name>
    <name type="common">White spot disease agent</name>
    <name type="synonym">Ich</name>
    <dbReference type="NCBI Taxonomy" id="5932"/>
    <lineage>
        <taxon>Eukaryota</taxon>
        <taxon>Sar</taxon>
        <taxon>Alveolata</taxon>
        <taxon>Ciliophora</taxon>
        <taxon>Intramacronucleata</taxon>
        <taxon>Oligohymenophorea</taxon>
        <taxon>Hymenostomatida</taxon>
        <taxon>Ophryoglenina</taxon>
        <taxon>Ichthyophthirius</taxon>
    </lineage>
</organism>
<dbReference type="AlphaFoldDB" id="G0QU46"/>
<dbReference type="RefSeq" id="XP_004034756.1">
    <property type="nucleotide sequence ID" value="XM_004034708.1"/>
</dbReference>
<reference evidence="1 2" key="1">
    <citation type="submission" date="2011-07" db="EMBL/GenBank/DDBJ databases">
        <authorList>
            <person name="Coyne R."/>
            <person name="Brami D."/>
            <person name="Johnson J."/>
            <person name="Hostetler J."/>
            <person name="Hannick L."/>
            <person name="Clark T."/>
            <person name="Cassidy-Hanley D."/>
            <person name="Inman J."/>
        </authorList>
    </citation>
    <scope>NUCLEOTIDE SEQUENCE [LARGE SCALE GENOMIC DNA]</scope>
    <source>
        <strain evidence="1 2">G5</strain>
    </source>
</reference>
<evidence type="ECO:0000313" key="1">
    <source>
        <dbReference type="EMBL" id="EGR31270.1"/>
    </source>
</evidence>
<dbReference type="GeneID" id="14907411"/>
<gene>
    <name evidence="1" type="ORF">IMG5_114800</name>
</gene>
<name>G0QU46_ICHMU</name>
<dbReference type="Proteomes" id="UP000008983">
    <property type="component" value="Unassembled WGS sequence"/>
</dbReference>
<keyword evidence="2" id="KW-1185">Reference proteome</keyword>
<accession>G0QU46</accession>
<protein>
    <submittedName>
        <fullName evidence="1">Uncharacterized protein</fullName>
    </submittedName>
</protein>
<proteinExistence type="predicted"/>
<sequence length="166" mass="20048">MNNQIILIKKKLLLKQFNLKKKLYLKKLLSQVFCLNEENISKNGKNFTVFQQKIIYTFLKNKMIISLVVIQEQKIAKFLKFQKKKVALKMLLQLIVGMISFIQHVKKQKTQKSGQKQYKKYTNNKIKKISKQNNSNKIFKVNNRHRRNNKQIQMKYYVIQNFQYMI</sequence>
<dbReference type="InParanoid" id="G0QU46"/>
<dbReference type="EMBL" id="GL983899">
    <property type="protein sequence ID" value="EGR31270.1"/>
    <property type="molecule type" value="Genomic_DNA"/>
</dbReference>
<evidence type="ECO:0000313" key="2">
    <source>
        <dbReference type="Proteomes" id="UP000008983"/>
    </source>
</evidence>